<dbReference type="InterPro" id="IPR022905">
    <property type="entry name" value="Rpo11-like"/>
</dbReference>
<dbReference type="SUPFAM" id="SSF55257">
    <property type="entry name" value="RBP11-like subunits of RNA polymerase"/>
    <property type="match status" value="1"/>
</dbReference>
<dbReference type="PROSITE" id="PS01154">
    <property type="entry name" value="RNA_POL_L_13KD"/>
    <property type="match status" value="1"/>
</dbReference>
<comment type="similarity">
    <text evidence="6">Belongs to the archaeal Rpo11/eukaryotic RPB11/RPC19 RNA polymerase subunit family.</text>
</comment>
<evidence type="ECO:0000256" key="4">
    <source>
        <dbReference type="ARBA" id="ARBA00023163"/>
    </source>
</evidence>
<evidence type="ECO:0000256" key="5">
    <source>
        <dbReference type="ARBA" id="ARBA00023242"/>
    </source>
</evidence>
<feature type="domain" description="DNA-directed RNA polymerase RBP11-like dimerisation" evidence="8">
    <location>
        <begin position="53"/>
        <end position="125"/>
    </location>
</feature>
<evidence type="ECO:0000313" key="10">
    <source>
        <dbReference type="Proteomes" id="UP001558613"/>
    </source>
</evidence>
<dbReference type="HAMAP" id="MF_00261">
    <property type="entry name" value="RNApol_arch_Rpo11"/>
    <property type="match status" value="1"/>
</dbReference>
<sequence>MIRLLQQCVNTSLTRSRAACACASERGNGNMAELTQKHALEMVRADGSDDGSVTFVLHEEDHTLGNSLRYMIMKSQDVEFCGYSITHPSESKINFRIQTRDGVPASEPLRNGLNNLTEVCKHVLQTFETRMNAFKDSEESMT</sequence>
<dbReference type="CDD" id="cd07029">
    <property type="entry name" value="RNAP_I_III_AC19"/>
    <property type="match status" value="1"/>
</dbReference>
<gene>
    <name evidence="9" type="ORF">QQF64_006554</name>
</gene>
<keyword evidence="3" id="KW-0240">DNA-directed RNA polymerase</keyword>
<dbReference type="InterPro" id="IPR033898">
    <property type="entry name" value="RNAP_AC19"/>
</dbReference>
<dbReference type="Gene3D" id="3.30.1360.10">
    <property type="entry name" value="RNA polymerase, RBP11-like subunit"/>
    <property type="match status" value="1"/>
</dbReference>
<name>A0ABR3M853_9TELE</name>
<evidence type="ECO:0000256" key="1">
    <source>
        <dbReference type="ARBA" id="ARBA00004123"/>
    </source>
</evidence>
<dbReference type="PANTHER" id="PTHR13946:SF28">
    <property type="entry name" value="DNA-DIRECTED RNA POLYMERASES I AND III SUBUNIT RPAC2"/>
    <property type="match status" value="1"/>
</dbReference>
<dbReference type="InterPro" id="IPR036603">
    <property type="entry name" value="RBP11-like"/>
</dbReference>
<dbReference type="PANTHER" id="PTHR13946">
    <property type="entry name" value="DNA-DIRECTED RNA POLYMERASE I,II,III"/>
    <property type="match status" value="1"/>
</dbReference>
<dbReference type="InterPro" id="IPR008193">
    <property type="entry name" value="RNA_pol_Rpb11_13-16kDa_CS"/>
</dbReference>
<organism evidence="9 10">
    <name type="scientific">Cirrhinus molitorella</name>
    <name type="common">mud carp</name>
    <dbReference type="NCBI Taxonomy" id="172907"/>
    <lineage>
        <taxon>Eukaryota</taxon>
        <taxon>Metazoa</taxon>
        <taxon>Chordata</taxon>
        <taxon>Craniata</taxon>
        <taxon>Vertebrata</taxon>
        <taxon>Euteleostomi</taxon>
        <taxon>Actinopterygii</taxon>
        <taxon>Neopterygii</taxon>
        <taxon>Teleostei</taxon>
        <taxon>Ostariophysi</taxon>
        <taxon>Cypriniformes</taxon>
        <taxon>Cyprinidae</taxon>
        <taxon>Labeoninae</taxon>
        <taxon>Labeonini</taxon>
        <taxon>Cirrhinus</taxon>
    </lineage>
</organism>
<dbReference type="Proteomes" id="UP001558613">
    <property type="component" value="Unassembled WGS sequence"/>
</dbReference>
<reference evidence="9 10" key="1">
    <citation type="submission" date="2023-09" db="EMBL/GenBank/DDBJ databases">
        <authorList>
            <person name="Wang M."/>
        </authorList>
    </citation>
    <scope>NUCLEOTIDE SEQUENCE [LARGE SCALE GENOMIC DNA]</scope>
    <source>
        <strain evidence="9">GT-2023</strain>
        <tissue evidence="9">Liver</tissue>
    </source>
</reference>
<dbReference type="EMBL" id="JAYMGO010000014">
    <property type="protein sequence ID" value="KAL1261289.1"/>
    <property type="molecule type" value="Genomic_DNA"/>
</dbReference>
<evidence type="ECO:0000256" key="3">
    <source>
        <dbReference type="ARBA" id="ARBA00022478"/>
    </source>
</evidence>
<dbReference type="Pfam" id="PF13656">
    <property type="entry name" value="RNA_pol_L_2"/>
    <property type="match status" value="1"/>
</dbReference>
<comment type="subcellular location">
    <subcellularLocation>
        <location evidence="1">Nucleus</location>
    </subcellularLocation>
</comment>
<keyword evidence="10" id="KW-1185">Reference proteome</keyword>
<accession>A0ABR3M853</accession>
<dbReference type="InterPro" id="IPR009025">
    <property type="entry name" value="RBP11-like_dimer"/>
</dbReference>
<evidence type="ECO:0000256" key="6">
    <source>
        <dbReference type="ARBA" id="ARBA00025751"/>
    </source>
</evidence>
<evidence type="ECO:0000259" key="8">
    <source>
        <dbReference type="Pfam" id="PF13656"/>
    </source>
</evidence>
<proteinExistence type="inferred from homology"/>
<comment type="caution">
    <text evidence="9">The sequence shown here is derived from an EMBL/GenBank/DDBJ whole genome shotgun (WGS) entry which is preliminary data.</text>
</comment>
<evidence type="ECO:0000313" key="9">
    <source>
        <dbReference type="EMBL" id="KAL1261289.1"/>
    </source>
</evidence>
<evidence type="ECO:0000256" key="2">
    <source>
        <dbReference type="ARBA" id="ARBA00022079"/>
    </source>
</evidence>
<keyword evidence="4" id="KW-0804">Transcription</keyword>
<keyword evidence="5" id="KW-0539">Nucleus</keyword>
<protein>
    <recommendedName>
        <fullName evidence="2">DNA-directed RNA polymerases I and III subunit RPAC2</fullName>
    </recommendedName>
    <alternativeName>
        <fullName evidence="7">DNA-directed RNA polymerase I subunit D</fullName>
    </alternativeName>
</protein>
<evidence type="ECO:0000256" key="7">
    <source>
        <dbReference type="ARBA" id="ARBA00031757"/>
    </source>
</evidence>